<name>A0A7Y9W1J0_9PSED</name>
<sequence>MKYFATFNSVSESNLLQVNKIMDEAQATTGVTGMRGPYPECPAEVRTGWYFDPQSGEYFSPERYEEVKEKFSAKGLKAGIESTFFEPRR</sequence>
<protein>
    <submittedName>
        <fullName evidence="1">Uncharacterized protein</fullName>
    </submittedName>
</protein>
<dbReference type="Proteomes" id="UP000553035">
    <property type="component" value="Unassembled WGS sequence"/>
</dbReference>
<organism evidence="1 2">
    <name type="scientific">Pseudomonas moraviensis</name>
    <dbReference type="NCBI Taxonomy" id="321662"/>
    <lineage>
        <taxon>Bacteria</taxon>
        <taxon>Pseudomonadati</taxon>
        <taxon>Pseudomonadota</taxon>
        <taxon>Gammaproteobacteria</taxon>
        <taxon>Pseudomonadales</taxon>
        <taxon>Pseudomonadaceae</taxon>
        <taxon>Pseudomonas</taxon>
    </lineage>
</organism>
<evidence type="ECO:0000313" key="2">
    <source>
        <dbReference type="Proteomes" id="UP000553035"/>
    </source>
</evidence>
<evidence type="ECO:0000313" key="1">
    <source>
        <dbReference type="EMBL" id="NYH12597.1"/>
    </source>
</evidence>
<reference evidence="1 2" key="1">
    <citation type="submission" date="2020-07" db="EMBL/GenBank/DDBJ databases">
        <title>Exploring microbial biodiversity for novel pathways involved in the catabolism of aromatic compounds derived from lignin.</title>
        <authorList>
            <person name="Elkins J."/>
        </authorList>
    </citation>
    <scope>NUCLEOTIDE SEQUENCE [LARGE SCALE GENOMIC DNA]</scope>
    <source>
        <strain evidence="1 2">VanB</strain>
    </source>
</reference>
<dbReference type="RefSeq" id="WP_179695546.1">
    <property type="nucleotide sequence ID" value="NZ_JACCAT010000001.1"/>
</dbReference>
<dbReference type="EMBL" id="JACCAT010000001">
    <property type="protein sequence ID" value="NYH12597.1"/>
    <property type="molecule type" value="Genomic_DNA"/>
</dbReference>
<dbReference type="AlphaFoldDB" id="A0A7Y9W1J0"/>
<accession>A0A7Y9W1J0</accession>
<proteinExistence type="predicted"/>
<gene>
    <name evidence="1" type="ORF">GGI52_005640</name>
</gene>
<comment type="caution">
    <text evidence="1">The sequence shown here is derived from an EMBL/GenBank/DDBJ whole genome shotgun (WGS) entry which is preliminary data.</text>
</comment>